<sequence>MASRVQSGNSWSLKADRRENTDQNDASRIAKQTADWTAYATSYDLLADYNPAYQELVKECDEFLSGIEPPRVIFDVGGGTGTYSLLAAQKFPESAIYLIEPDQGMRMRAQEKLSGFDNITYVGTGLEDAEISVKADTIICVHSLYSMPDQTERLKNLRDFLEPGGLMFLVDLGRTMNVTDWRSYLFSHLTREYGLIKALKVFWQGREIAKQNKAIFEAQKNGLYWTHTGAELAASVENAGFEIIKQKSVYRDYSDLLLCRAAM</sequence>
<evidence type="ECO:0000256" key="1">
    <source>
        <dbReference type="SAM" id="MobiDB-lite"/>
    </source>
</evidence>
<dbReference type="GO" id="GO:0008168">
    <property type="term" value="F:methyltransferase activity"/>
    <property type="evidence" value="ECO:0007669"/>
    <property type="project" value="UniProtKB-KW"/>
</dbReference>
<feature type="compositionally biased region" description="Polar residues" evidence="1">
    <location>
        <begin position="1"/>
        <end position="12"/>
    </location>
</feature>
<gene>
    <name evidence="2" type="ORF">KJP28_14570</name>
</gene>
<feature type="region of interest" description="Disordered" evidence="1">
    <location>
        <begin position="1"/>
        <end position="27"/>
    </location>
</feature>
<evidence type="ECO:0000313" key="2">
    <source>
        <dbReference type="EMBL" id="MBV7380153.1"/>
    </source>
</evidence>
<dbReference type="Pfam" id="PF13489">
    <property type="entry name" value="Methyltransf_23"/>
    <property type="match status" value="1"/>
</dbReference>
<keyword evidence="2" id="KW-0489">Methyltransferase</keyword>
<dbReference type="Proteomes" id="UP000756530">
    <property type="component" value="Unassembled WGS sequence"/>
</dbReference>
<reference evidence="2 3" key="1">
    <citation type="submission" date="2021-05" db="EMBL/GenBank/DDBJ databases">
        <title>Culturable bacteria isolated from Daya Bay.</title>
        <authorList>
            <person name="Zheng W."/>
            <person name="Yu S."/>
            <person name="Huang Y."/>
        </authorList>
    </citation>
    <scope>NUCLEOTIDE SEQUENCE [LARGE SCALE GENOMIC DNA]</scope>
    <source>
        <strain evidence="2 3">DP4N28-5</strain>
    </source>
</reference>
<organism evidence="2 3">
    <name type="scientific">Maritimibacter dapengensis</name>
    <dbReference type="NCBI Taxonomy" id="2836868"/>
    <lineage>
        <taxon>Bacteria</taxon>
        <taxon>Pseudomonadati</taxon>
        <taxon>Pseudomonadota</taxon>
        <taxon>Alphaproteobacteria</taxon>
        <taxon>Rhodobacterales</taxon>
        <taxon>Roseobacteraceae</taxon>
        <taxon>Maritimibacter</taxon>
    </lineage>
</organism>
<protein>
    <submittedName>
        <fullName evidence="2">Class I SAM-dependent methyltransferase</fullName>
    </submittedName>
</protein>
<dbReference type="PANTHER" id="PTHR43861">
    <property type="entry name" value="TRANS-ACONITATE 2-METHYLTRANSFERASE-RELATED"/>
    <property type="match status" value="1"/>
</dbReference>
<keyword evidence="3" id="KW-1185">Reference proteome</keyword>
<dbReference type="EMBL" id="JAHUZE010000003">
    <property type="protein sequence ID" value="MBV7380153.1"/>
    <property type="molecule type" value="Genomic_DNA"/>
</dbReference>
<proteinExistence type="predicted"/>
<name>A0ABS6T4K5_9RHOB</name>
<evidence type="ECO:0000313" key="3">
    <source>
        <dbReference type="Proteomes" id="UP000756530"/>
    </source>
</evidence>
<dbReference type="PANTHER" id="PTHR43861:SF1">
    <property type="entry name" value="TRANS-ACONITATE 2-METHYLTRANSFERASE"/>
    <property type="match status" value="1"/>
</dbReference>
<accession>A0ABS6T4K5</accession>
<comment type="caution">
    <text evidence="2">The sequence shown here is derived from an EMBL/GenBank/DDBJ whole genome shotgun (WGS) entry which is preliminary data.</text>
</comment>
<dbReference type="CDD" id="cd02440">
    <property type="entry name" value="AdoMet_MTases"/>
    <property type="match status" value="1"/>
</dbReference>
<dbReference type="RefSeq" id="WP_218393343.1">
    <property type="nucleotide sequence ID" value="NZ_JAHUZE010000003.1"/>
</dbReference>
<keyword evidence="2" id="KW-0808">Transferase</keyword>
<dbReference type="GO" id="GO:0032259">
    <property type="term" value="P:methylation"/>
    <property type="evidence" value="ECO:0007669"/>
    <property type="project" value="UniProtKB-KW"/>
</dbReference>